<evidence type="ECO:0000313" key="2">
    <source>
        <dbReference type="EMBL" id="CAG7818649.1"/>
    </source>
</evidence>
<sequence length="23" mass="2600">MGKRSRSTSSSSDDDTIESLRRQ</sequence>
<feature type="non-terminal residue" evidence="2">
    <location>
        <position position="23"/>
    </location>
</feature>
<evidence type="ECO:0000313" key="3">
    <source>
        <dbReference type="Proteomes" id="UP000708208"/>
    </source>
</evidence>
<name>A0A8J2KTA5_9HEXA</name>
<dbReference type="Proteomes" id="UP000708208">
    <property type="component" value="Unassembled WGS sequence"/>
</dbReference>
<keyword evidence="3" id="KW-1185">Reference proteome</keyword>
<protein>
    <submittedName>
        <fullName evidence="2">Uncharacterized protein</fullName>
    </submittedName>
</protein>
<dbReference type="AlphaFoldDB" id="A0A8J2KTA5"/>
<reference evidence="2" key="1">
    <citation type="submission" date="2021-06" db="EMBL/GenBank/DDBJ databases">
        <authorList>
            <person name="Hodson N. C."/>
            <person name="Mongue J. A."/>
            <person name="Jaron S. K."/>
        </authorList>
    </citation>
    <scope>NUCLEOTIDE SEQUENCE</scope>
</reference>
<feature type="region of interest" description="Disordered" evidence="1">
    <location>
        <begin position="1"/>
        <end position="23"/>
    </location>
</feature>
<proteinExistence type="predicted"/>
<dbReference type="EMBL" id="CAJVCH010426478">
    <property type="protein sequence ID" value="CAG7818649.1"/>
    <property type="molecule type" value="Genomic_DNA"/>
</dbReference>
<accession>A0A8J2KTA5</accession>
<comment type="caution">
    <text evidence="2">The sequence shown here is derived from an EMBL/GenBank/DDBJ whole genome shotgun (WGS) entry which is preliminary data.</text>
</comment>
<organism evidence="2 3">
    <name type="scientific">Allacma fusca</name>
    <dbReference type="NCBI Taxonomy" id="39272"/>
    <lineage>
        <taxon>Eukaryota</taxon>
        <taxon>Metazoa</taxon>
        <taxon>Ecdysozoa</taxon>
        <taxon>Arthropoda</taxon>
        <taxon>Hexapoda</taxon>
        <taxon>Collembola</taxon>
        <taxon>Symphypleona</taxon>
        <taxon>Sminthuridae</taxon>
        <taxon>Allacma</taxon>
    </lineage>
</organism>
<gene>
    <name evidence="2" type="ORF">AFUS01_LOCUS29137</name>
</gene>
<evidence type="ECO:0000256" key="1">
    <source>
        <dbReference type="SAM" id="MobiDB-lite"/>
    </source>
</evidence>